<evidence type="ECO:0000256" key="1">
    <source>
        <dbReference type="ARBA" id="ARBA00004141"/>
    </source>
</evidence>
<evidence type="ECO:0000313" key="8">
    <source>
        <dbReference type="Proteomes" id="UP000006015"/>
    </source>
</evidence>
<evidence type="ECO:0000256" key="3">
    <source>
        <dbReference type="ARBA" id="ARBA00022989"/>
    </source>
</evidence>
<dbReference type="EMBL" id="ADNS01000009">
    <property type="protein sequence ID" value="EFG81450.1"/>
    <property type="molecule type" value="Genomic_DNA"/>
</dbReference>
<evidence type="ECO:0000313" key="7">
    <source>
        <dbReference type="EMBL" id="EFG81450.1"/>
    </source>
</evidence>
<keyword evidence="3 5" id="KW-1133">Transmembrane helix</keyword>
<sequence>MRKGALRMDFLLIFKTVLASTSAWWICVALLDSQMPFLAPWVAFLVMQPTVSSSLTSGFQTVIASGLGVLLSSAIGVFLGVEVWSYALALVLGMLGARIPGLRKEGATIATTAIFLLSTGFTEDVPALVDRMIEISIGVAIGVGVNLIVMPPLWDQQAASTVKSLRQQVADVLDQIGTEFSESWDSDRAHELSKTVNQMRRDLRQSWSTVEFAQNSRRRNPRALFHGTTGTRYEQVLISLDEAISHLRNLTRILASTSDSETLWDRQFREKWSTIVQTTATLMSNPDANVEPAVQQLDDLAHAMVTEKQLPEEGWPLYGALITSVRSIASLIDDVSTATSDA</sequence>
<name>A0ABP2IIT2_CORAM</name>
<feature type="domain" description="Integral membrane bound transporter" evidence="6">
    <location>
        <begin position="24"/>
        <end position="143"/>
    </location>
</feature>
<evidence type="ECO:0000256" key="5">
    <source>
        <dbReference type="SAM" id="Phobius"/>
    </source>
</evidence>
<proteinExistence type="predicted"/>
<feature type="transmembrane region" description="Helical" evidence="5">
    <location>
        <begin position="12"/>
        <end position="31"/>
    </location>
</feature>
<dbReference type="Pfam" id="PF13515">
    <property type="entry name" value="FUSC_2"/>
    <property type="match status" value="1"/>
</dbReference>
<keyword evidence="2 5" id="KW-0812">Transmembrane</keyword>
<dbReference type="Proteomes" id="UP000006015">
    <property type="component" value="Unassembled WGS sequence"/>
</dbReference>
<keyword evidence="4 5" id="KW-0472">Membrane</keyword>
<reference evidence="7 8" key="1">
    <citation type="submission" date="2010-04" db="EMBL/GenBank/DDBJ databases">
        <authorList>
            <person name="Weinstock G."/>
            <person name="Sodergren E."/>
            <person name="Clifton S."/>
            <person name="Fulton L."/>
            <person name="Fulton B."/>
            <person name="Courtney L."/>
            <person name="Fronick C."/>
            <person name="Harrison M."/>
            <person name="Strong C."/>
            <person name="Farmer C."/>
            <person name="Delahaunty K."/>
            <person name="Markovic C."/>
            <person name="Hall O."/>
            <person name="Minx P."/>
            <person name="Tomlinson C."/>
            <person name="Mitreva M."/>
            <person name="Hou S."/>
            <person name="Wollam A."/>
            <person name="Pepin K.H."/>
            <person name="Johnson M."/>
            <person name="Bhonagiri V."/>
            <person name="Zhang X."/>
            <person name="Suruliraj S."/>
            <person name="Warren W."/>
            <person name="Chinwalla A."/>
            <person name="Mardis E.R."/>
            <person name="Wilson R.K."/>
        </authorList>
    </citation>
    <scope>NUCLEOTIDE SEQUENCE [LARGE SCALE GENOMIC DNA]</scope>
    <source>
        <strain evidence="7 8">DSM 20306</strain>
    </source>
</reference>
<evidence type="ECO:0000259" key="6">
    <source>
        <dbReference type="Pfam" id="PF13515"/>
    </source>
</evidence>
<evidence type="ECO:0000256" key="4">
    <source>
        <dbReference type="ARBA" id="ARBA00023136"/>
    </source>
</evidence>
<organism evidence="7 8">
    <name type="scientific">Corynebacterium ammoniagenes DSM 20306</name>
    <dbReference type="NCBI Taxonomy" id="649754"/>
    <lineage>
        <taxon>Bacteria</taxon>
        <taxon>Bacillati</taxon>
        <taxon>Actinomycetota</taxon>
        <taxon>Actinomycetes</taxon>
        <taxon>Mycobacteriales</taxon>
        <taxon>Corynebacteriaceae</taxon>
        <taxon>Corynebacterium</taxon>
    </lineage>
</organism>
<keyword evidence="8" id="KW-1185">Reference proteome</keyword>
<protein>
    <recommendedName>
        <fullName evidence="6">Integral membrane bound transporter domain-containing protein</fullName>
    </recommendedName>
</protein>
<dbReference type="InterPro" id="IPR049453">
    <property type="entry name" value="Memb_transporter_dom"/>
</dbReference>
<accession>A0ABP2IIT2</accession>
<gene>
    <name evidence="7" type="ORF">HMPREF0281_01224</name>
</gene>
<feature type="transmembrane region" description="Helical" evidence="5">
    <location>
        <begin position="62"/>
        <end position="95"/>
    </location>
</feature>
<comment type="caution">
    <text evidence="7">The sequence shown here is derived from an EMBL/GenBank/DDBJ whole genome shotgun (WGS) entry which is preliminary data.</text>
</comment>
<comment type="subcellular location">
    <subcellularLocation>
        <location evidence="1">Membrane</location>
        <topology evidence="1">Multi-pass membrane protein</topology>
    </subcellularLocation>
</comment>
<evidence type="ECO:0000256" key="2">
    <source>
        <dbReference type="ARBA" id="ARBA00022692"/>
    </source>
</evidence>